<protein>
    <submittedName>
        <fullName evidence="1">Uncharacterized protein</fullName>
    </submittedName>
</protein>
<evidence type="ECO:0000313" key="2">
    <source>
        <dbReference type="Proteomes" id="UP000319576"/>
    </source>
</evidence>
<evidence type="ECO:0000313" key="1">
    <source>
        <dbReference type="EMBL" id="QDU21749.1"/>
    </source>
</evidence>
<dbReference type="KEGG" id="uli:ETAA1_37220"/>
<reference evidence="1 2" key="1">
    <citation type="submission" date="2019-02" db="EMBL/GenBank/DDBJ databases">
        <title>Deep-cultivation of Planctomycetes and their phenomic and genomic characterization uncovers novel biology.</title>
        <authorList>
            <person name="Wiegand S."/>
            <person name="Jogler M."/>
            <person name="Boedeker C."/>
            <person name="Pinto D."/>
            <person name="Vollmers J."/>
            <person name="Rivas-Marin E."/>
            <person name="Kohn T."/>
            <person name="Peeters S.H."/>
            <person name="Heuer A."/>
            <person name="Rast P."/>
            <person name="Oberbeckmann S."/>
            <person name="Bunk B."/>
            <person name="Jeske O."/>
            <person name="Meyerdierks A."/>
            <person name="Storesund J.E."/>
            <person name="Kallscheuer N."/>
            <person name="Luecker S."/>
            <person name="Lage O.M."/>
            <person name="Pohl T."/>
            <person name="Merkel B.J."/>
            <person name="Hornburger P."/>
            <person name="Mueller R.-W."/>
            <person name="Bruemmer F."/>
            <person name="Labrenz M."/>
            <person name="Spormann A.M."/>
            <person name="Op den Camp H."/>
            <person name="Overmann J."/>
            <person name="Amann R."/>
            <person name="Jetten M.S.M."/>
            <person name="Mascher T."/>
            <person name="Medema M.H."/>
            <person name="Devos D.P."/>
            <person name="Kaster A.-K."/>
            <person name="Ovreas L."/>
            <person name="Rohde M."/>
            <person name="Galperin M.Y."/>
            <person name="Jogler C."/>
        </authorList>
    </citation>
    <scope>NUCLEOTIDE SEQUENCE [LARGE SCALE GENOMIC DNA]</scope>
    <source>
        <strain evidence="1 2">ETA_A1</strain>
    </source>
</reference>
<sequence length="117" mass="12701">MVIGLLAAVEAGTLGAGSVAGGEYLRNMADARVYDDGRMKWVEVCFCAEPLAEERPFWEAFFDLVRVRVAHARSRCRDLTGAEPWACCGCDCTARLEAKLAGEGRGFLDALREAAGR</sequence>
<dbReference type="EMBL" id="CP036273">
    <property type="protein sequence ID" value="QDU21749.1"/>
    <property type="molecule type" value="Genomic_DNA"/>
</dbReference>
<dbReference type="AlphaFoldDB" id="A0A517XW65"/>
<dbReference type="RefSeq" id="WP_145240940.1">
    <property type="nucleotide sequence ID" value="NZ_CP036273.1"/>
</dbReference>
<dbReference type="Proteomes" id="UP000319576">
    <property type="component" value="Chromosome"/>
</dbReference>
<proteinExistence type="predicted"/>
<gene>
    <name evidence="1" type="ORF">ETAA1_37220</name>
</gene>
<organism evidence="1 2">
    <name type="scientific">Urbifossiella limnaea</name>
    <dbReference type="NCBI Taxonomy" id="2528023"/>
    <lineage>
        <taxon>Bacteria</taxon>
        <taxon>Pseudomonadati</taxon>
        <taxon>Planctomycetota</taxon>
        <taxon>Planctomycetia</taxon>
        <taxon>Gemmatales</taxon>
        <taxon>Gemmataceae</taxon>
        <taxon>Urbifossiella</taxon>
    </lineage>
</organism>
<keyword evidence="2" id="KW-1185">Reference proteome</keyword>
<dbReference type="OrthoDB" id="283454at2"/>
<name>A0A517XW65_9BACT</name>
<accession>A0A517XW65</accession>